<reference evidence="2 3" key="1">
    <citation type="submission" date="2018-03" db="EMBL/GenBank/DDBJ databases">
        <title>Genome sequence of Paenibacillus elgii strain AC13 an antimicrobial compound producing bacteria.</title>
        <authorList>
            <person name="Kurokawa A.S."/>
            <person name="Araujo J.F."/>
            <person name="Costa R.A."/>
            <person name="Ortega D.B."/>
            <person name="Pires A.S."/>
            <person name="Pappas G.J.Jr."/>
            <person name="Franco O.L."/>
            <person name="Barreto C."/>
            <person name="Magalhaes B.S."/>
            <person name="Kruger R.H."/>
        </authorList>
    </citation>
    <scope>NUCLEOTIDE SEQUENCE [LARGE SCALE GENOMIC DNA]</scope>
    <source>
        <strain evidence="2 3">AC13</strain>
    </source>
</reference>
<dbReference type="RefSeq" id="WP_108532264.1">
    <property type="nucleotide sequence ID" value="NZ_PYHP01000043.1"/>
</dbReference>
<dbReference type="SUPFAM" id="SSF55729">
    <property type="entry name" value="Acyl-CoA N-acyltransferases (Nat)"/>
    <property type="match status" value="1"/>
</dbReference>
<organism evidence="2 3">
    <name type="scientific">Paenibacillus elgii</name>
    <dbReference type="NCBI Taxonomy" id="189691"/>
    <lineage>
        <taxon>Bacteria</taxon>
        <taxon>Bacillati</taxon>
        <taxon>Bacillota</taxon>
        <taxon>Bacilli</taxon>
        <taxon>Bacillales</taxon>
        <taxon>Paenibacillaceae</taxon>
        <taxon>Paenibacillus</taxon>
    </lineage>
</organism>
<accession>A0A2T6G1G9</accession>
<dbReference type="Gene3D" id="3.40.630.30">
    <property type="match status" value="1"/>
</dbReference>
<evidence type="ECO:0000259" key="1">
    <source>
        <dbReference type="PROSITE" id="PS51186"/>
    </source>
</evidence>
<name>A0A2T6G1G9_9BACL</name>
<dbReference type="InterPro" id="IPR000182">
    <property type="entry name" value="GNAT_dom"/>
</dbReference>
<dbReference type="Pfam" id="PF13302">
    <property type="entry name" value="Acetyltransf_3"/>
    <property type="match status" value="1"/>
</dbReference>
<dbReference type="InterPro" id="IPR016181">
    <property type="entry name" value="Acyl_CoA_acyltransferase"/>
</dbReference>
<evidence type="ECO:0000313" key="2">
    <source>
        <dbReference type="EMBL" id="PUA37975.1"/>
    </source>
</evidence>
<dbReference type="PANTHER" id="PTHR43792">
    <property type="entry name" value="GNAT FAMILY, PUTATIVE (AFU_ORTHOLOGUE AFUA_3G00765)-RELATED-RELATED"/>
    <property type="match status" value="1"/>
</dbReference>
<dbReference type="AlphaFoldDB" id="A0A2T6G1G9"/>
<proteinExistence type="predicted"/>
<dbReference type="GO" id="GO:0016747">
    <property type="term" value="F:acyltransferase activity, transferring groups other than amino-acyl groups"/>
    <property type="evidence" value="ECO:0007669"/>
    <property type="project" value="InterPro"/>
</dbReference>
<dbReference type="Proteomes" id="UP000244184">
    <property type="component" value="Unassembled WGS sequence"/>
</dbReference>
<dbReference type="EMBL" id="PYHP01000043">
    <property type="protein sequence ID" value="PUA37975.1"/>
    <property type="molecule type" value="Genomic_DNA"/>
</dbReference>
<dbReference type="InterPro" id="IPR051531">
    <property type="entry name" value="N-acetyltransferase"/>
</dbReference>
<dbReference type="PROSITE" id="PS51186">
    <property type="entry name" value="GNAT"/>
    <property type="match status" value="1"/>
</dbReference>
<comment type="caution">
    <text evidence="2">The sequence shown here is derived from an EMBL/GenBank/DDBJ whole genome shotgun (WGS) entry which is preliminary data.</text>
</comment>
<protein>
    <recommendedName>
        <fullName evidence="1">N-acetyltransferase domain-containing protein</fullName>
    </recommendedName>
</protein>
<gene>
    <name evidence="2" type="ORF">C8Z91_16350</name>
</gene>
<feature type="domain" description="N-acetyltransferase" evidence="1">
    <location>
        <begin position="15"/>
        <end position="176"/>
    </location>
</feature>
<sequence length="183" mass="21370">MVEIRHSFIMETDSLIIREFTLEDLAGLRELTRQTEITDVLPDWRMSEEQLNQFLSFVISSYENFDPDHVRFLLALEHKQDRRLIGWCGVFPNDLLPPAEREIAYAVSKDYRNRGYVSEAVRAVAAHVFECTSLGEIVAIVKPFNAPSRRVAEKAGFEHRRRVTLSDQCEYDYFILSKAKERR</sequence>
<evidence type="ECO:0000313" key="3">
    <source>
        <dbReference type="Proteomes" id="UP000244184"/>
    </source>
</evidence>